<dbReference type="GO" id="GO:0006508">
    <property type="term" value="P:proteolysis"/>
    <property type="evidence" value="ECO:0007669"/>
    <property type="project" value="UniProtKB-KW"/>
</dbReference>
<keyword evidence="5" id="KW-0647">Proteasome</keyword>
<evidence type="ECO:0000256" key="5">
    <source>
        <dbReference type="ARBA" id="ARBA00022942"/>
    </source>
</evidence>
<keyword evidence="1" id="KW-0645">Protease</keyword>
<keyword evidence="8" id="KW-0472">Membrane</keyword>
<evidence type="ECO:0000256" key="4">
    <source>
        <dbReference type="ARBA" id="ARBA00022833"/>
    </source>
</evidence>
<dbReference type="PROSITE" id="PS50157">
    <property type="entry name" value="ZINC_FINGER_C2H2_2"/>
    <property type="match status" value="1"/>
</dbReference>
<evidence type="ECO:0000313" key="11">
    <source>
        <dbReference type="Proteomes" id="UP000887561"/>
    </source>
</evidence>
<dbReference type="PANTHER" id="PTHR10410">
    <property type="entry name" value="EUKARYOTIC TRANSLATION INITIATION FACTOR 3 -RELATED"/>
    <property type="match status" value="1"/>
</dbReference>
<dbReference type="InterPro" id="IPR037518">
    <property type="entry name" value="MPN"/>
</dbReference>
<dbReference type="Gene3D" id="3.40.140.10">
    <property type="entry name" value="Cytidine Deaminase, domain 2"/>
    <property type="match status" value="1"/>
</dbReference>
<keyword evidence="11" id="KW-1185">Reference proteome</keyword>
<dbReference type="Pfam" id="PF23594">
    <property type="entry name" value="RPN11_C"/>
    <property type="match status" value="1"/>
</dbReference>
<feature type="transmembrane region" description="Helical" evidence="8">
    <location>
        <begin position="325"/>
        <end position="344"/>
    </location>
</feature>
<dbReference type="GO" id="GO:0008270">
    <property type="term" value="F:zinc ion binding"/>
    <property type="evidence" value="ECO:0007669"/>
    <property type="project" value="UniProtKB-KW"/>
</dbReference>
<dbReference type="Pfam" id="PF01398">
    <property type="entry name" value="JAB"/>
    <property type="match status" value="1"/>
</dbReference>
<keyword evidence="3" id="KW-0378">Hydrolase</keyword>
<dbReference type="GO" id="GO:0008237">
    <property type="term" value="F:metallopeptidase activity"/>
    <property type="evidence" value="ECO:0007669"/>
    <property type="project" value="UniProtKB-KW"/>
</dbReference>
<evidence type="ECO:0000313" key="12">
    <source>
        <dbReference type="WBParaSite" id="scaffold6524_cov273.g10950"/>
    </source>
</evidence>
<dbReference type="PROSITE" id="PS50249">
    <property type="entry name" value="MPN"/>
    <property type="match status" value="1"/>
</dbReference>
<reference evidence="12" key="1">
    <citation type="submission" date="2022-11" db="UniProtKB">
        <authorList>
            <consortium name="WormBaseParasite"/>
        </authorList>
    </citation>
    <scope>IDENTIFICATION</scope>
</reference>
<dbReference type="GO" id="GO:0000502">
    <property type="term" value="C:proteasome complex"/>
    <property type="evidence" value="ECO:0007669"/>
    <property type="project" value="UniProtKB-KW"/>
</dbReference>
<dbReference type="SMART" id="SM00232">
    <property type="entry name" value="JAB_MPN"/>
    <property type="match status" value="1"/>
</dbReference>
<evidence type="ECO:0000256" key="3">
    <source>
        <dbReference type="ARBA" id="ARBA00022801"/>
    </source>
</evidence>
<keyword evidence="8" id="KW-0812">Transmembrane</keyword>
<dbReference type="InterPro" id="IPR000555">
    <property type="entry name" value="JAMM/MPN+_dom"/>
</dbReference>
<organism evidence="11 12">
    <name type="scientific">Meloidogyne javanica</name>
    <name type="common">Root-knot nematode worm</name>
    <dbReference type="NCBI Taxonomy" id="6303"/>
    <lineage>
        <taxon>Eukaryota</taxon>
        <taxon>Metazoa</taxon>
        <taxon>Ecdysozoa</taxon>
        <taxon>Nematoda</taxon>
        <taxon>Chromadorea</taxon>
        <taxon>Rhabditida</taxon>
        <taxon>Tylenchina</taxon>
        <taxon>Tylenchomorpha</taxon>
        <taxon>Tylenchoidea</taxon>
        <taxon>Meloidogynidae</taxon>
        <taxon>Meloidogyninae</taxon>
        <taxon>Meloidogyne</taxon>
        <taxon>Meloidogyne incognita group</taxon>
    </lineage>
</organism>
<proteinExistence type="predicted"/>
<dbReference type="SUPFAM" id="SSF57667">
    <property type="entry name" value="beta-beta-alpha zinc fingers"/>
    <property type="match status" value="1"/>
</dbReference>
<sequence>MTTNSNKYTNFRMDRLLRDSQTENILPQQQPQNNYGEKPFKCEEPGCSRSFADRSNCRAHEKTHRPEKPFACEHCGKAFKVMGLMLGEFVDDYTIDVIDVFAMPQSGTGVSVESVDDVFQAKMIDLLKQTGRPEMVVGWYHSHPGFGCWLSGVDCNTQQSFEMLSARAVAVVVDPIQSVKGKVIIDAFRTIPDPIIISKLEPRQTTCNIGHLQKHSIRALVHGLNQKYYSIPISFKTTKNEQQEIEEEDTMTEKQIEIKNVGKQDPKRHLGEVVDKMLANNLVQGTAAMKIIVLSEHWKYSYDKRDVMNKKTDELEQSKRSPVEMLVYCVLFAICAALLYYLLIGS</sequence>
<evidence type="ECO:0000259" key="9">
    <source>
        <dbReference type="PROSITE" id="PS50157"/>
    </source>
</evidence>
<dbReference type="WBParaSite" id="scaffold6524_cov273.g10950">
    <property type="protein sequence ID" value="scaffold6524_cov273.g10950"/>
    <property type="gene ID" value="scaffold6524_cov273.g10950"/>
</dbReference>
<name>A0A915N2E5_MELJA</name>
<evidence type="ECO:0000256" key="8">
    <source>
        <dbReference type="SAM" id="Phobius"/>
    </source>
</evidence>
<keyword evidence="7" id="KW-0863">Zinc-finger</keyword>
<accession>A0A915N2E5</accession>
<dbReference type="FunFam" id="3.40.140.10:FF:000026">
    <property type="entry name" value="26S proteasome non-ATPase regulatory subunit 14"/>
    <property type="match status" value="1"/>
</dbReference>
<feature type="domain" description="C2H2-type" evidence="9">
    <location>
        <begin position="40"/>
        <end position="69"/>
    </location>
</feature>
<dbReference type="InterPro" id="IPR036236">
    <property type="entry name" value="Znf_C2H2_sf"/>
</dbReference>
<evidence type="ECO:0000256" key="6">
    <source>
        <dbReference type="ARBA" id="ARBA00023049"/>
    </source>
</evidence>
<keyword evidence="6" id="KW-0482">Metalloprotease</keyword>
<evidence type="ECO:0000256" key="2">
    <source>
        <dbReference type="ARBA" id="ARBA00022723"/>
    </source>
</evidence>
<keyword evidence="8" id="KW-1133">Transmembrane helix</keyword>
<keyword evidence="4" id="KW-0862">Zinc</keyword>
<keyword evidence="2" id="KW-0479">Metal-binding</keyword>
<evidence type="ECO:0000259" key="10">
    <source>
        <dbReference type="PROSITE" id="PS50249"/>
    </source>
</evidence>
<evidence type="ECO:0000256" key="1">
    <source>
        <dbReference type="ARBA" id="ARBA00022670"/>
    </source>
</evidence>
<dbReference type="InterPro" id="IPR050242">
    <property type="entry name" value="JAMM_MPN+_peptidase_M67A"/>
</dbReference>
<dbReference type="InterPro" id="IPR056263">
    <property type="entry name" value="RPN11_C"/>
</dbReference>
<protein>
    <submittedName>
        <fullName evidence="12">26S proteasome regulatory subunit RPN11</fullName>
    </submittedName>
</protein>
<dbReference type="SUPFAM" id="SSF102712">
    <property type="entry name" value="JAB1/MPN domain"/>
    <property type="match status" value="1"/>
</dbReference>
<evidence type="ECO:0000256" key="7">
    <source>
        <dbReference type="PROSITE-ProRule" id="PRU00042"/>
    </source>
</evidence>
<dbReference type="Gene3D" id="3.30.160.60">
    <property type="entry name" value="Classic Zinc Finger"/>
    <property type="match status" value="1"/>
</dbReference>
<dbReference type="AlphaFoldDB" id="A0A915N2E5"/>
<feature type="domain" description="MPN" evidence="10">
    <location>
        <begin position="58"/>
        <end position="194"/>
    </location>
</feature>
<dbReference type="InterPro" id="IPR013087">
    <property type="entry name" value="Znf_C2H2_type"/>
</dbReference>
<dbReference type="Proteomes" id="UP000887561">
    <property type="component" value="Unplaced"/>
</dbReference>
<dbReference type="SMART" id="SM00355">
    <property type="entry name" value="ZnF_C2H2"/>
    <property type="match status" value="1"/>
</dbReference>
<dbReference type="PROSITE" id="PS00028">
    <property type="entry name" value="ZINC_FINGER_C2H2_1"/>
    <property type="match status" value="1"/>
</dbReference>
<dbReference type="CDD" id="cd08069">
    <property type="entry name" value="MPN_RPN11_CSN5"/>
    <property type="match status" value="1"/>
</dbReference>